<dbReference type="GeneID" id="88085619"/>
<evidence type="ECO:0000313" key="4">
    <source>
        <dbReference type="EMBL" id="AMS04271.1"/>
    </source>
</evidence>
<dbReference type="PANTHER" id="PTHR34295">
    <property type="entry name" value="BIOTIN TRANSPORTER BIOY"/>
    <property type="match status" value="1"/>
</dbReference>
<organism evidence="4 6">
    <name type="scientific">Acidipropionibacterium acidipropionici</name>
    <dbReference type="NCBI Taxonomy" id="1748"/>
    <lineage>
        <taxon>Bacteria</taxon>
        <taxon>Bacillati</taxon>
        <taxon>Actinomycetota</taxon>
        <taxon>Actinomycetes</taxon>
        <taxon>Propionibacteriales</taxon>
        <taxon>Propionibacteriaceae</taxon>
        <taxon>Acidipropionibacterium</taxon>
    </lineage>
</organism>
<keyword evidence="2 3" id="KW-0472">Membrane</keyword>
<evidence type="ECO:0000313" key="7">
    <source>
        <dbReference type="Proteomes" id="UP000178666"/>
    </source>
</evidence>
<evidence type="ECO:0000256" key="2">
    <source>
        <dbReference type="PIRNR" id="PIRNR016661"/>
    </source>
</evidence>
<protein>
    <recommendedName>
        <fullName evidence="2">Biotin transporter</fullName>
    </recommendedName>
</protein>
<comment type="subcellular location">
    <subcellularLocation>
        <location evidence="2">Cell membrane</location>
        <topology evidence="2">Multi-pass membrane protein</topology>
    </subcellularLocation>
</comment>
<dbReference type="EMBL" id="CP014352">
    <property type="protein sequence ID" value="AMS04271.1"/>
    <property type="molecule type" value="Genomic_DNA"/>
</dbReference>
<evidence type="ECO:0000256" key="1">
    <source>
        <dbReference type="ARBA" id="ARBA00010692"/>
    </source>
</evidence>
<feature type="transmembrane region" description="Helical" evidence="3">
    <location>
        <begin position="96"/>
        <end position="123"/>
    </location>
</feature>
<dbReference type="AlphaFoldDB" id="A0A142KDT3"/>
<keyword evidence="2" id="KW-0813">Transport</keyword>
<dbReference type="RefSeq" id="WP_051281980.1">
    <property type="nucleotide sequence ID" value="NZ_CP013126.1"/>
</dbReference>
<dbReference type="Proteomes" id="UP000075221">
    <property type="component" value="Chromosome"/>
</dbReference>
<accession>A0A142KDT3</accession>
<dbReference type="InterPro" id="IPR003784">
    <property type="entry name" value="BioY"/>
</dbReference>
<evidence type="ECO:0000313" key="6">
    <source>
        <dbReference type="Proteomes" id="UP000075221"/>
    </source>
</evidence>
<proteinExistence type="inferred from homology"/>
<feature type="transmembrane region" description="Helical" evidence="3">
    <location>
        <begin position="178"/>
        <end position="198"/>
    </location>
</feature>
<feature type="transmembrane region" description="Helical" evidence="3">
    <location>
        <begin position="135"/>
        <end position="158"/>
    </location>
</feature>
<gene>
    <name evidence="5" type="ORF">A8L58_02455</name>
    <name evidence="4" type="ORF">AXH35_00985</name>
</gene>
<dbReference type="PANTHER" id="PTHR34295:SF1">
    <property type="entry name" value="BIOTIN TRANSPORTER BIOY"/>
    <property type="match status" value="1"/>
</dbReference>
<feature type="transmembrane region" description="Helical" evidence="3">
    <location>
        <begin position="62"/>
        <end position="84"/>
    </location>
</feature>
<dbReference type="Gene3D" id="1.10.1760.20">
    <property type="match status" value="1"/>
</dbReference>
<comment type="similarity">
    <text evidence="1 2">Belongs to the BioY family.</text>
</comment>
<keyword evidence="2" id="KW-1003">Cell membrane</keyword>
<reference evidence="5 7" key="1">
    <citation type="journal article" date="2016" name="Plant Dis.">
        <title>Improved production of propionic acid using genome shuffling.</title>
        <authorList>
            <person name="Luna-Flores C.H."/>
            <person name="Palfreyman R.W."/>
            <person name="Kromer J.O."/>
            <person name="Nielsen L.K."/>
            <person name="Marcellin E."/>
        </authorList>
    </citation>
    <scope>NUCLEOTIDE SEQUENCE [LARGE SCALE GENOMIC DNA]</scope>
    <source>
        <strain evidence="5 7">F3E8</strain>
    </source>
</reference>
<name>A0A142KDT3_9ACTN</name>
<keyword evidence="7" id="KW-1185">Reference proteome</keyword>
<keyword evidence="3" id="KW-0812">Transmembrane</keyword>
<dbReference type="PIRSF" id="PIRSF016661">
    <property type="entry name" value="BioY"/>
    <property type="match status" value="1"/>
</dbReference>
<reference evidence="4 6" key="2">
    <citation type="submission" date="2016-02" db="EMBL/GenBank/DDBJ databases">
        <title>Complete Genome Sequence of Propionibacterium acidipropionici ATCC 55737.</title>
        <authorList>
            <person name="Luna Flores C.H."/>
            <person name="Nielsen L.K."/>
            <person name="Marcellin E."/>
        </authorList>
    </citation>
    <scope>NUCLEOTIDE SEQUENCE [LARGE SCALE GENOMIC DNA]</scope>
    <source>
        <strain evidence="4 6">ATCC 55737</strain>
    </source>
</reference>
<dbReference type="Proteomes" id="UP000178666">
    <property type="component" value="Chromosome"/>
</dbReference>
<evidence type="ECO:0000256" key="3">
    <source>
        <dbReference type="SAM" id="Phobius"/>
    </source>
</evidence>
<dbReference type="Pfam" id="PF02632">
    <property type="entry name" value="BioY"/>
    <property type="match status" value="1"/>
</dbReference>
<keyword evidence="3" id="KW-1133">Transmembrane helix</keyword>
<dbReference type="EMBL" id="CP015970">
    <property type="protein sequence ID" value="AOZ45764.1"/>
    <property type="molecule type" value="Genomic_DNA"/>
</dbReference>
<dbReference type="GO" id="GO:0005886">
    <property type="term" value="C:plasma membrane"/>
    <property type="evidence" value="ECO:0007669"/>
    <property type="project" value="UniProtKB-SubCell"/>
</dbReference>
<sequence length="206" mass="20636">MADTTSPQASVKARAGGFQGTDLALIAVFAALVAVLSVIPPLFVVAAVPFALQMVAVMLTPLVLGAVRGGAALALYLVVGLLGLPVFAGQSSGPGVLLGATGGFLIGYIVAALAAGALATAVLRRRPRKPVLAVQLYLVALVDLVVVYAFGIAGMMINASLSLPAALAANGLFMVGDLVKALLAVAIAVAVLTAFPRLMPAVRAPR</sequence>
<evidence type="ECO:0000313" key="5">
    <source>
        <dbReference type="EMBL" id="AOZ45764.1"/>
    </source>
</evidence>
<dbReference type="KEGG" id="aaci:ASQ49_11445"/>
<dbReference type="GO" id="GO:0015225">
    <property type="term" value="F:biotin transmembrane transporter activity"/>
    <property type="evidence" value="ECO:0007669"/>
    <property type="project" value="UniProtKB-UniRule"/>
</dbReference>
<feature type="transmembrane region" description="Helical" evidence="3">
    <location>
        <begin position="23"/>
        <end position="50"/>
    </location>
</feature>